<evidence type="ECO:0000259" key="3">
    <source>
        <dbReference type="Pfam" id="PF23494"/>
    </source>
</evidence>
<dbReference type="EMBL" id="JARXVC010000002">
    <property type="protein sequence ID" value="MDH6279732.1"/>
    <property type="molecule type" value="Genomic_DNA"/>
</dbReference>
<keyword evidence="1" id="KW-1133">Transmembrane helix</keyword>
<organism evidence="4 5">
    <name type="scientific">Prescottella agglutinans</name>
    <dbReference type="NCBI Taxonomy" id="1644129"/>
    <lineage>
        <taxon>Bacteria</taxon>
        <taxon>Bacillati</taxon>
        <taxon>Actinomycetota</taxon>
        <taxon>Actinomycetes</taxon>
        <taxon>Mycobacteriales</taxon>
        <taxon>Nocardiaceae</taxon>
        <taxon>Prescottella</taxon>
    </lineage>
</organism>
<dbReference type="InterPro" id="IPR057798">
    <property type="entry name" value="PH_YqeB"/>
</dbReference>
<protein>
    <recommendedName>
        <fullName evidence="6">DUF308 domain-containing protein</fullName>
    </recommendedName>
</protein>
<evidence type="ECO:0000313" key="4">
    <source>
        <dbReference type="EMBL" id="MDH6279732.1"/>
    </source>
</evidence>
<sequence length="227" mass="24725">MPKHDDTTRITVSPAVPWTLGVGCTLAGVGLGFAAPPVSRWAVDTLPSAPGPIEILAELTTTWSVPILTILGVAAGVALALIALSESLTLTVDPDGVLLACDDDELYVPQSKVRAVFRDGKDLVLIDSTERELARRNADDLNARAIADAFTTHGYPWTDTNPHQGTFTRWIDGHPDLDEHTHALLRQRRNALSDGKSTTATDLHRSLQAQGIVVRDRKKRQEYRHVT</sequence>
<gene>
    <name evidence="4" type="ORF">M2280_000941</name>
</gene>
<dbReference type="PROSITE" id="PS51257">
    <property type="entry name" value="PROKAR_LIPOPROTEIN"/>
    <property type="match status" value="1"/>
</dbReference>
<feature type="transmembrane region" description="Helical" evidence="1">
    <location>
        <begin position="63"/>
        <end position="84"/>
    </location>
</feature>
<reference evidence="4 5" key="1">
    <citation type="submission" date="2023-04" db="EMBL/GenBank/DDBJ databases">
        <title>Forest soil microbial communities from Buena Vista Peninsula, Colon Province, Panama.</title>
        <authorList>
            <person name="Bouskill N."/>
        </authorList>
    </citation>
    <scope>NUCLEOTIDE SEQUENCE [LARGE SCALE GENOMIC DNA]</scope>
    <source>
        <strain evidence="4 5">CFH S0262</strain>
    </source>
</reference>
<dbReference type="Pfam" id="PF23494">
    <property type="entry name" value="bPH_10"/>
    <property type="match status" value="1"/>
</dbReference>
<keyword evidence="1" id="KW-0472">Membrane</keyword>
<feature type="transmembrane region" description="Helical" evidence="1">
    <location>
        <begin position="20"/>
        <end position="43"/>
    </location>
</feature>
<evidence type="ECO:0000259" key="2">
    <source>
        <dbReference type="Pfam" id="PF23493"/>
    </source>
</evidence>
<dbReference type="RefSeq" id="WP_280759113.1">
    <property type="nucleotide sequence ID" value="NZ_JARXVC010000002.1"/>
</dbReference>
<dbReference type="Pfam" id="PF23493">
    <property type="entry name" value="CysS_C"/>
    <property type="match status" value="1"/>
</dbReference>
<evidence type="ECO:0008006" key="6">
    <source>
        <dbReference type="Google" id="ProtNLM"/>
    </source>
</evidence>
<feature type="domain" description="YqeB PH" evidence="3">
    <location>
        <begin position="8"/>
        <end position="158"/>
    </location>
</feature>
<keyword evidence="1" id="KW-0812">Transmembrane</keyword>
<evidence type="ECO:0000313" key="5">
    <source>
        <dbReference type="Proteomes" id="UP001160334"/>
    </source>
</evidence>
<comment type="caution">
    <text evidence="4">The sequence shown here is derived from an EMBL/GenBank/DDBJ whole genome shotgun (WGS) entry which is preliminary data.</text>
</comment>
<evidence type="ECO:0000256" key="1">
    <source>
        <dbReference type="SAM" id="Phobius"/>
    </source>
</evidence>
<dbReference type="Proteomes" id="UP001160334">
    <property type="component" value="Unassembled WGS sequence"/>
</dbReference>
<name>A0ABT6M5Z7_9NOCA</name>
<proteinExistence type="predicted"/>
<accession>A0ABT6M5Z7</accession>
<keyword evidence="5" id="KW-1185">Reference proteome</keyword>
<feature type="domain" description="Cysteinyl-tRNA ligase anticodon binding" evidence="2">
    <location>
        <begin position="174"/>
        <end position="224"/>
    </location>
</feature>
<dbReference type="InterPro" id="IPR056411">
    <property type="entry name" value="CysS_C"/>
</dbReference>